<name>A0A5B8VTW5_9BACT</name>
<keyword evidence="2" id="KW-1185">Reference proteome</keyword>
<accession>A0A5B8VTW5</accession>
<dbReference type="KEGG" id="agi:FSB73_19885"/>
<evidence type="ECO:0008006" key="3">
    <source>
        <dbReference type="Google" id="ProtNLM"/>
    </source>
</evidence>
<dbReference type="OrthoDB" id="753358at2"/>
<dbReference type="EMBL" id="CP042434">
    <property type="protein sequence ID" value="QEC73588.1"/>
    <property type="molecule type" value="Genomic_DNA"/>
</dbReference>
<evidence type="ECO:0000313" key="1">
    <source>
        <dbReference type="EMBL" id="QEC73588.1"/>
    </source>
</evidence>
<dbReference type="Proteomes" id="UP000321291">
    <property type="component" value="Chromosome"/>
</dbReference>
<reference evidence="1 2" key="1">
    <citation type="journal article" date="2017" name="Int. J. Syst. Evol. Microbiol.">
        <title>Arachidicoccus ginsenosidivorans sp. nov., with ginsenoside-converting activity isolated from ginseng cultivating soil.</title>
        <authorList>
            <person name="Siddiqi M.Z."/>
            <person name="Aslam Z."/>
            <person name="Im W.T."/>
        </authorList>
    </citation>
    <scope>NUCLEOTIDE SEQUENCE [LARGE SCALE GENOMIC DNA]</scope>
    <source>
        <strain evidence="1 2">Gsoil 809</strain>
    </source>
</reference>
<dbReference type="RefSeq" id="WP_146786273.1">
    <property type="nucleotide sequence ID" value="NZ_CP042434.1"/>
</dbReference>
<protein>
    <recommendedName>
        <fullName evidence="3">GLPGLI family protein</fullName>
    </recommendedName>
</protein>
<dbReference type="AlphaFoldDB" id="A0A5B8VTW5"/>
<gene>
    <name evidence="1" type="ORF">FSB73_19885</name>
</gene>
<sequence length="302" mass="33542">MKIHPCGHFWVTPTTKKPILALLVILLHLGTITLLQAQPIHKPATDDPTLKQSMDSVLVWHLSYRLSADVTNMASKAKIKNGRIPTAFKVLSKTSNRLEPKDSPGPALDIWVTDSLERVESVSMLGKTTFLIHKNDSLQRQLQLDRTTQTAYLGVMGVPTVSLVGDSVIIIDPKDFNLHLTDKTDTLLHMEAKYAYYDSNTPYADKQINVWYTDKVPAIYWAKYSYLRALPGAALVILATVGKAQIGITLSAARQVLVAKDFFEVPSGYKLVDYSQLQQIDSAVDSTEHLDTTQDPPILGQD</sequence>
<evidence type="ECO:0000313" key="2">
    <source>
        <dbReference type="Proteomes" id="UP000321291"/>
    </source>
</evidence>
<proteinExistence type="predicted"/>
<organism evidence="1 2">
    <name type="scientific">Arachidicoccus ginsenosidivorans</name>
    <dbReference type="NCBI Taxonomy" id="496057"/>
    <lineage>
        <taxon>Bacteria</taxon>
        <taxon>Pseudomonadati</taxon>
        <taxon>Bacteroidota</taxon>
        <taxon>Chitinophagia</taxon>
        <taxon>Chitinophagales</taxon>
        <taxon>Chitinophagaceae</taxon>
        <taxon>Arachidicoccus</taxon>
    </lineage>
</organism>